<dbReference type="PANTHER" id="PTHR44229">
    <property type="entry name" value="15-HYDROXYPROSTAGLANDIN DEHYDROGENASE [NAD(+)]"/>
    <property type="match status" value="1"/>
</dbReference>
<evidence type="ECO:0000313" key="4">
    <source>
        <dbReference type="EMBL" id="KAF9894146.1"/>
    </source>
</evidence>
<dbReference type="EMBL" id="VCAU01000005">
    <property type="protein sequence ID" value="KAF9894146.1"/>
    <property type="molecule type" value="Genomic_DNA"/>
</dbReference>
<evidence type="ECO:0000256" key="2">
    <source>
        <dbReference type="ARBA" id="ARBA00022857"/>
    </source>
</evidence>
<dbReference type="GO" id="GO:0044550">
    <property type="term" value="P:secondary metabolite biosynthetic process"/>
    <property type="evidence" value="ECO:0007669"/>
    <property type="project" value="UniProtKB-ARBA"/>
</dbReference>
<evidence type="ECO:0000256" key="3">
    <source>
        <dbReference type="ARBA" id="ARBA00023002"/>
    </source>
</evidence>
<comment type="similarity">
    <text evidence="1">Belongs to the short-chain dehydrogenases/reductases (SDR) family.</text>
</comment>
<dbReference type="PANTHER" id="PTHR44229:SF4">
    <property type="entry name" value="15-HYDROXYPROSTAGLANDIN DEHYDROGENASE [NAD(+)]"/>
    <property type="match status" value="1"/>
</dbReference>
<protein>
    <submittedName>
        <fullName evidence="4">Uncharacterized protein</fullName>
    </submittedName>
</protein>
<dbReference type="PROSITE" id="PS00061">
    <property type="entry name" value="ADH_SHORT"/>
    <property type="match status" value="1"/>
</dbReference>
<accession>A0AAD4GYP6</accession>
<reference evidence="4" key="2">
    <citation type="submission" date="2020-02" db="EMBL/GenBank/DDBJ databases">
        <authorList>
            <person name="Gilchrist C.L.M."/>
            <person name="Chooi Y.-H."/>
        </authorList>
    </citation>
    <scope>NUCLEOTIDE SEQUENCE</scope>
    <source>
        <strain evidence="4">MST-FP2251</strain>
    </source>
</reference>
<proteinExistence type="inferred from homology"/>
<evidence type="ECO:0000313" key="5">
    <source>
        <dbReference type="Proteomes" id="UP001194746"/>
    </source>
</evidence>
<reference evidence="4" key="1">
    <citation type="journal article" date="2019" name="Beilstein J. Org. Chem.">
        <title>Nanangenines: drimane sesquiterpenoids as the dominant metabolite cohort of a novel Australian fungus, Aspergillus nanangensis.</title>
        <authorList>
            <person name="Lacey H.J."/>
            <person name="Gilchrist C.L.M."/>
            <person name="Crombie A."/>
            <person name="Kalaitzis J.A."/>
            <person name="Vuong D."/>
            <person name="Rutledge P.J."/>
            <person name="Turner P."/>
            <person name="Pitt J.I."/>
            <person name="Lacey E."/>
            <person name="Chooi Y.H."/>
            <person name="Piggott A.M."/>
        </authorList>
    </citation>
    <scope>NUCLEOTIDE SEQUENCE</scope>
    <source>
        <strain evidence="4">MST-FP2251</strain>
    </source>
</reference>
<dbReference type="GO" id="GO:0016616">
    <property type="term" value="F:oxidoreductase activity, acting on the CH-OH group of donors, NAD or NADP as acceptor"/>
    <property type="evidence" value="ECO:0007669"/>
    <property type="project" value="TreeGrafter"/>
</dbReference>
<gene>
    <name evidence="4" type="ORF">FE257_009119</name>
</gene>
<dbReference type="InterPro" id="IPR002347">
    <property type="entry name" value="SDR_fam"/>
</dbReference>
<dbReference type="AlphaFoldDB" id="A0AAD4GYP6"/>
<dbReference type="PRINTS" id="PR00081">
    <property type="entry name" value="GDHRDH"/>
</dbReference>
<comment type="caution">
    <text evidence="4">The sequence shown here is derived from an EMBL/GenBank/DDBJ whole genome shotgun (WGS) entry which is preliminary data.</text>
</comment>
<organism evidence="4 5">
    <name type="scientific">Aspergillus nanangensis</name>
    <dbReference type="NCBI Taxonomy" id="2582783"/>
    <lineage>
        <taxon>Eukaryota</taxon>
        <taxon>Fungi</taxon>
        <taxon>Dikarya</taxon>
        <taxon>Ascomycota</taxon>
        <taxon>Pezizomycotina</taxon>
        <taxon>Eurotiomycetes</taxon>
        <taxon>Eurotiomycetidae</taxon>
        <taxon>Eurotiales</taxon>
        <taxon>Aspergillaceae</taxon>
        <taxon>Aspergillus</taxon>
        <taxon>Aspergillus subgen. Circumdati</taxon>
    </lineage>
</organism>
<keyword evidence="2" id="KW-0521">NADP</keyword>
<dbReference type="InterPro" id="IPR036291">
    <property type="entry name" value="NAD(P)-bd_dom_sf"/>
</dbReference>
<keyword evidence="5" id="KW-1185">Reference proteome</keyword>
<keyword evidence="3" id="KW-0560">Oxidoreductase</keyword>
<dbReference type="Pfam" id="PF00106">
    <property type="entry name" value="adh_short"/>
    <property type="match status" value="1"/>
</dbReference>
<name>A0AAD4GYP6_ASPNN</name>
<dbReference type="Proteomes" id="UP001194746">
    <property type="component" value="Unassembled WGS sequence"/>
</dbReference>
<dbReference type="GO" id="GO:0005737">
    <property type="term" value="C:cytoplasm"/>
    <property type="evidence" value="ECO:0007669"/>
    <property type="project" value="TreeGrafter"/>
</dbReference>
<evidence type="ECO:0000256" key="1">
    <source>
        <dbReference type="ARBA" id="ARBA00006484"/>
    </source>
</evidence>
<dbReference type="Gene3D" id="3.40.50.720">
    <property type="entry name" value="NAD(P)-binding Rossmann-like Domain"/>
    <property type="match status" value="1"/>
</dbReference>
<dbReference type="InterPro" id="IPR020904">
    <property type="entry name" value="Sc_DH/Rdtase_CS"/>
</dbReference>
<sequence length="285" mass="30772">MDKIVLITGGGSGIGLQFARLVHGQGARVLLADLKLSPPAEEFVNAGQLQSPGRIVFQPCDVRKWDDLQALIRRSQDTWSEVPDIYIPAAGVFEPSWSSFWDDTEDSGYASVEININHPIKLTRLAVRALLGANKPGAVCITASQAGLAGTYTCPLYCATKHAIVGFVRSMAHCEALEGVKVTTVCPTSVRTPMLIDDSLKKEQYSVERGFMLTPEEVADAMFALVTEESYAGGTVMELAAGGRRVVPEWQVAPPPEEYGPVSDEAKERALAPVLRITKEERGGA</sequence>
<dbReference type="SUPFAM" id="SSF51735">
    <property type="entry name" value="NAD(P)-binding Rossmann-fold domains"/>
    <property type="match status" value="1"/>
</dbReference>